<dbReference type="EMBL" id="JBHSTT010000006">
    <property type="protein sequence ID" value="MFC6388142.1"/>
    <property type="molecule type" value="Genomic_DNA"/>
</dbReference>
<keyword evidence="4 7" id="KW-0503">Monooxygenase</keyword>
<evidence type="ECO:0000313" key="8">
    <source>
        <dbReference type="Proteomes" id="UP001596237"/>
    </source>
</evidence>
<dbReference type="InterPro" id="IPR016215">
    <property type="entry name" value="NTA_MOA"/>
</dbReference>
<dbReference type="Gene3D" id="3.20.20.30">
    <property type="entry name" value="Luciferase-like domain"/>
    <property type="match status" value="1"/>
</dbReference>
<dbReference type="GO" id="GO:0004497">
    <property type="term" value="F:monooxygenase activity"/>
    <property type="evidence" value="ECO:0007669"/>
    <property type="project" value="UniProtKB-KW"/>
</dbReference>
<gene>
    <name evidence="7" type="ORF">ACFQDP_02045</name>
</gene>
<evidence type="ECO:0000256" key="5">
    <source>
        <dbReference type="ARBA" id="ARBA00033748"/>
    </source>
</evidence>
<dbReference type="RefSeq" id="WP_192280682.1">
    <property type="nucleotide sequence ID" value="NZ_JBHSTT010000006.1"/>
</dbReference>
<keyword evidence="2" id="KW-0288">FMN</keyword>
<evidence type="ECO:0000256" key="4">
    <source>
        <dbReference type="ARBA" id="ARBA00023033"/>
    </source>
</evidence>
<evidence type="ECO:0000256" key="1">
    <source>
        <dbReference type="ARBA" id="ARBA00022630"/>
    </source>
</evidence>
<proteinExistence type="inferred from homology"/>
<evidence type="ECO:0000256" key="3">
    <source>
        <dbReference type="ARBA" id="ARBA00023002"/>
    </source>
</evidence>
<comment type="caution">
    <text evidence="7">The sequence shown here is derived from an EMBL/GenBank/DDBJ whole genome shotgun (WGS) entry which is preliminary data.</text>
</comment>
<sequence>MTGTRQLHIGLSLTPTWLKGGNAVPGDPGTGGDPVAFHLDLARAAERAKLDFVFKPDALLLYPPRAAVPRALAGLDPTILLSAIARGTERIGLVTTISTSFNAPYAAARQIQSLQWVSDGRAGVNVVTSIEGAENFGEAGMPPPDIRYRKAAEFTDVLRALWRSYPEAALDGAAMCSPIDHKGEFFSVRGPLNVPGHAAGPPALFQAGASETGRDFAAAIADATFAAAPDMEAGVALRTDLRRRAGRHGRNPDDVRVLPGLHFFLAETREDAWEMHRRAHAHLTDQQRRACVMSVLGLDLGSLAPDARVTPDMLPSRDRPVRSRTHADLLRRFIETHAPSVADLLTRPEVVGSAHWVCVGTVEDVASDIERWFQAGAMDGFIALPGGSANSLRLFLDVLVPVLAERGLFRRKYQGSTLRDHLGLA</sequence>
<evidence type="ECO:0000256" key="2">
    <source>
        <dbReference type="ARBA" id="ARBA00022643"/>
    </source>
</evidence>
<keyword evidence="1" id="KW-0285">Flavoprotein</keyword>
<keyword evidence="3 7" id="KW-0560">Oxidoreductase</keyword>
<protein>
    <submittedName>
        <fullName evidence="7">NtaA/DmoA family FMN-dependent monooxygenase</fullName>
        <ecNumber evidence="7">1.14.-.-</ecNumber>
    </submittedName>
</protein>
<dbReference type="NCBIfam" id="TIGR03860">
    <property type="entry name" value="FMN_nitrolo"/>
    <property type="match status" value="1"/>
</dbReference>
<dbReference type="Proteomes" id="UP001596237">
    <property type="component" value="Unassembled WGS sequence"/>
</dbReference>
<name>A0ABW1WL81_9HYPH</name>
<reference evidence="8" key="1">
    <citation type="journal article" date="2019" name="Int. J. Syst. Evol. Microbiol.">
        <title>The Global Catalogue of Microorganisms (GCM) 10K type strain sequencing project: providing services to taxonomists for standard genome sequencing and annotation.</title>
        <authorList>
            <consortium name="The Broad Institute Genomics Platform"/>
            <consortium name="The Broad Institute Genome Sequencing Center for Infectious Disease"/>
            <person name="Wu L."/>
            <person name="Ma J."/>
        </authorList>
    </citation>
    <scope>NUCLEOTIDE SEQUENCE [LARGE SCALE GENOMIC DNA]</scope>
    <source>
        <strain evidence="8">CCUG 36916</strain>
    </source>
</reference>
<keyword evidence="8" id="KW-1185">Reference proteome</keyword>
<dbReference type="PANTHER" id="PTHR30011">
    <property type="entry name" value="ALKANESULFONATE MONOOXYGENASE-RELATED"/>
    <property type="match status" value="1"/>
</dbReference>
<organism evidence="7 8">
    <name type="scientific">Methylorubrum zatmanii</name>
    <dbReference type="NCBI Taxonomy" id="29429"/>
    <lineage>
        <taxon>Bacteria</taxon>
        <taxon>Pseudomonadati</taxon>
        <taxon>Pseudomonadota</taxon>
        <taxon>Alphaproteobacteria</taxon>
        <taxon>Hyphomicrobiales</taxon>
        <taxon>Methylobacteriaceae</taxon>
        <taxon>Methylorubrum</taxon>
    </lineage>
</organism>
<dbReference type="InterPro" id="IPR011251">
    <property type="entry name" value="Luciferase-like_dom"/>
</dbReference>
<dbReference type="PIRSF" id="PIRSF000337">
    <property type="entry name" value="NTA_MOA"/>
    <property type="match status" value="1"/>
</dbReference>
<dbReference type="InterPro" id="IPR036661">
    <property type="entry name" value="Luciferase-like_sf"/>
</dbReference>
<comment type="similarity">
    <text evidence="5">Belongs to the NtaA/SnaA/DszA monooxygenase family.</text>
</comment>
<dbReference type="SUPFAM" id="SSF51679">
    <property type="entry name" value="Bacterial luciferase-like"/>
    <property type="match status" value="1"/>
</dbReference>
<evidence type="ECO:0000259" key="6">
    <source>
        <dbReference type="Pfam" id="PF00296"/>
    </source>
</evidence>
<dbReference type="Pfam" id="PF00296">
    <property type="entry name" value="Bac_luciferase"/>
    <property type="match status" value="1"/>
</dbReference>
<accession>A0ABW1WL81</accession>
<dbReference type="EC" id="1.14.-.-" evidence="7"/>
<dbReference type="InterPro" id="IPR051260">
    <property type="entry name" value="Diverse_substr_monoxygenases"/>
</dbReference>
<feature type="domain" description="Luciferase-like" evidence="6">
    <location>
        <begin position="24"/>
        <end position="377"/>
    </location>
</feature>
<dbReference type="PANTHER" id="PTHR30011:SF16">
    <property type="entry name" value="C2H2 FINGER DOMAIN TRANSCRIPTION FACTOR (EUROFUNG)-RELATED"/>
    <property type="match status" value="1"/>
</dbReference>
<evidence type="ECO:0000313" key="7">
    <source>
        <dbReference type="EMBL" id="MFC6388142.1"/>
    </source>
</evidence>